<sequence length="173" mass="19739">MQNLPGPPPPANSELLAALGNSQVEPLPTRFEVELEFVQALANPQYANFLAQNNYLEDERFINYLEYLEYWRKPEYVKYLIYPNCLHVLTLLKQPLFRRELRHADMAQMLMNDMYAKWLGVGNYTLLQNEEAIHADKENAGDIDQESASIANGGSADKMEGVERNGLVKSEST</sequence>
<evidence type="ECO:0000313" key="1">
    <source>
        <dbReference type="EMBL" id="KAK9235492.1"/>
    </source>
</evidence>
<accession>A0ACC3SXI7</accession>
<dbReference type="Proteomes" id="UP001433508">
    <property type="component" value="Unassembled WGS sequence"/>
</dbReference>
<organism evidence="1 2">
    <name type="scientific">Lipomyces kononenkoae</name>
    <name type="common">Yeast</name>
    <dbReference type="NCBI Taxonomy" id="34357"/>
    <lineage>
        <taxon>Eukaryota</taxon>
        <taxon>Fungi</taxon>
        <taxon>Dikarya</taxon>
        <taxon>Ascomycota</taxon>
        <taxon>Saccharomycotina</taxon>
        <taxon>Lipomycetes</taxon>
        <taxon>Lipomycetales</taxon>
        <taxon>Lipomycetaceae</taxon>
        <taxon>Lipomyces</taxon>
    </lineage>
</organism>
<dbReference type="EMBL" id="MU971414">
    <property type="protein sequence ID" value="KAK9235492.1"/>
    <property type="molecule type" value="Genomic_DNA"/>
</dbReference>
<comment type="caution">
    <text evidence="1">The sequence shown here is derived from an EMBL/GenBank/DDBJ whole genome shotgun (WGS) entry which is preliminary data.</text>
</comment>
<gene>
    <name evidence="1" type="ORF">V1525DRAFT_267777</name>
</gene>
<keyword evidence="2" id="KW-1185">Reference proteome</keyword>
<proteinExistence type="predicted"/>
<reference evidence="2" key="1">
    <citation type="journal article" date="2024" name="Front. Bioeng. Biotechnol.">
        <title>Genome-scale model development and genomic sequencing of the oleaginous clade Lipomyces.</title>
        <authorList>
            <person name="Czajka J.J."/>
            <person name="Han Y."/>
            <person name="Kim J."/>
            <person name="Mondo S.J."/>
            <person name="Hofstad B.A."/>
            <person name="Robles A."/>
            <person name="Haridas S."/>
            <person name="Riley R."/>
            <person name="LaButti K."/>
            <person name="Pangilinan J."/>
            <person name="Andreopoulos W."/>
            <person name="Lipzen A."/>
            <person name="Yan J."/>
            <person name="Wang M."/>
            <person name="Ng V."/>
            <person name="Grigoriev I.V."/>
            <person name="Spatafora J.W."/>
            <person name="Magnuson J.K."/>
            <person name="Baker S.E."/>
            <person name="Pomraning K.R."/>
        </authorList>
    </citation>
    <scope>NUCLEOTIDE SEQUENCE [LARGE SCALE GENOMIC DNA]</scope>
    <source>
        <strain evidence="2">CBS 7786</strain>
    </source>
</reference>
<protein>
    <submittedName>
        <fullName evidence="1">SOH1-domain-containing protein</fullName>
    </submittedName>
</protein>
<name>A0ACC3SXI7_LIPKO</name>
<evidence type="ECO:0000313" key="2">
    <source>
        <dbReference type="Proteomes" id="UP001433508"/>
    </source>
</evidence>